<protein>
    <submittedName>
        <fullName evidence="2">Uncharacterized protein</fullName>
    </submittedName>
</protein>
<feature type="compositionally biased region" description="Polar residues" evidence="1">
    <location>
        <begin position="1"/>
        <end position="10"/>
    </location>
</feature>
<comment type="caution">
    <text evidence="2">The sequence shown here is derived from an EMBL/GenBank/DDBJ whole genome shotgun (WGS) entry which is preliminary data.</text>
</comment>
<sequence>MDTKGSSNSNNHHHRMGQFQRVPMADEHPSITPNESPPSYEASVPSLLSTNGPPTPSRTATRASSSSSNTLSSSESHEPLQSQRQYRSPEPMGAFPMSPARRRELESTPGCCFSTRGGRCFSDMGGFCCSQNDGAYCSNNGGCCFSDTGGCCCSSDGAAYCSGHKP</sequence>
<evidence type="ECO:0000256" key="1">
    <source>
        <dbReference type="SAM" id="MobiDB-lite"/>
    </source>
</evidence>
<feature type="compositionally biased region" description="Low complexity" evidence="1">
    <location>
        <begin position="57"/>
        <end position="74"/>
    </location>
</feature>
<dbReference type="Proteomes" id="UP001172102">
    <property type="component" value="Unassembled WGS sequence"/>
</dbReference>
<name>A0AA40DQF7_9PEZI</name>
<organism evidence="2 3">
    <name type="scientific">Lasiosphaeris hirsuta</name>
    <dbReference type="NCBI Taxonomy" id="260670"/>
    <lineage>
        <taxon>Eukaryota</taxon>
        <taxon>Fungi</taxon>
        <taxon>Dikarya</taxon>
        <taxon>Ascomycota</taxon>
        <taxon>Pezizomycotina</taxon>
        <taxon>Sordariomycetes</taxon>
        <taxon>Sordariomycetidae</taxon>
        <taxon>Sordariales</taxon>
        <taxon>Lasiosphaeriaceae</taxon>
        <taxon>Lasiosphaeris</taxon>
    </lineage>
</organism>
<accession>A0AA40DQF7</accession>
<evidence type="ECO:0000313" key="3">
    <source>
        <dbReference type="Proteomes" id="UP001172102"/>
    </source>
</evidence>
<reference evidence="2" key="1">
    <citation type="submission" date="2023-06" db="EMBL/GenBank/DDBJ databases">
        <title>Genome-scale phylogeny and comparative genomics of the fungal order Sordariales.</title>
        <authorList>
            <consortium name="Lawrence Berkeley National Laboratory"/>
            <person name="Hensen N."/>
            <person name="Bonometti L."/>
            <person name="Westerberg I."/>
            <person name="Brannstrom I.O."/>
            <person name="Guillou S."/>
            <person name="Cros-Aarteil S."/>
            <person name="Calhoun S."/>
            <person name="Haridas S."/>
            <person name="Kuo A."/>
            <person name="Mondo S."/>
            <person name="Pangilinan J."/>
            <person name="Riley R."/>
            <person name="Labutti K."/>
            <person name="Andreopoulos B."/>
            <person name="Lipzen A."/>
            <person name="Chen C."/>
            <person name="Yanf M."/>
            <person name="Daum C."/>
            <person name="Ng V."/>
            <person name="Clum A."/>
            <person name="Steindorff A."/>
            <person name="Ohm R."/>
            <person name="Martin F."/>
            <person name="Silar P."/>
            <person name="Natvig D."/>
            <person name="Lalanne C."/>
            <person name="Gautier V."/>
            <person name="Ament-Velasquez S.L."/>
            <person name="Kruys A."/>
            <person name="Hutchinson M.I."/>
            <person name="Powell A.J."/>
            <person name="Barry K."/>
            <person name="Miller A.N."/>
            <person name="Grigoriev I.V."/>
            <person name="Debuchy R."/>
            <person name="Gladieux P."/>
            <person name="Thoren M.H."/>
            <person name="Johannesson H."/>
        </authorList>
    </citation>
    <scope>NUCLEOTIDE SEQUENCE</scope>
    <source>
        <strain evidence="2">SMH4607-1</strain>
    </source>
</reference>
<gene>
    <name evidence="2" type="ORF">B0H67DRAFT_586197</name>
</gene>
<feature type="region of interest" description="Disordered" evidence="1">
    <location>
        <begin position="1"/>
        <end position="97"/>
    </location>
</feature>
<keyword evidence="3" id="KW-1185">Reference proteome</keyword>
<dbReference type="EMBL" id="JAUKUA010000005">
    <property type="protein sequence ID" value="KAK0711740.1"/>
    <property type="molecule type" value="Genomic_DNA"/>
</dbReference>
<dbReference type="AlphaFoldDB" id="A0AA40DQF7"/>
<evidence type="ECO:0000313" key="2">
    <source>
        <dbReference type="EMBL" id="KAK0711740.1"/>
    </source>
</evidence>
<proteinExistence type="predicted"/>